<dbReference type="Proteomes" id="UP000324705">
    <property type="component" value="Chromosome 4A"/>
</dbReference>
<dbReference type="Gramene" id="TRITD4Av1G079840.1">
    <property type="protein sequence ID" value="TRITD4Av1G079840.1"/>
    <property type="gene ID" value="TRITD4Av1G079840"/>
</dbReference>
<dbReference type="AlphaFoldDB" id="A0A9R0VYT7"/>
<evidence type="ECO:0000313" key="1">
    <source>
        <dbReference type="EMBL" id="VAH90952.1"/>
    </source>
</evidence>
<dbReference type="EMBL" id="LT934117">
    <property type="protein sequence ID" value="VAH90952.1"/>
    <property type="molecule type" value="Genomic_DNA"/>
</dbReference>
<protein>
    <submittedName>
        <fullName evidence="1">Uncharacterized protein</fullName>
    </submittedName>
</protein>
<reference evidence="1 2" key="1">
    <citation type="submission" date="2017-09" db="EMBL/GenBank/DDBJ databases">
        <authorList>
            <consortium name="International Durum Wheat Genome Sequencing Consortium (IDWGSC)"/>
            <person name="Milanesi L."/>
        </authorList>
    </citation>
    <scope>NUCLEOTIDE SEQUENCE [LARGE SCALE GENOMIC DNA]</scope>
    <source>
        <strain evidence="2">cv. Svevo</strain>
    </source>
</reference>
<keyword evidence="2" id="KW-1185">Reference proteome</keyword>
<organism evidence="1 2">
    <name type="scientific">Triticum turgidum subsp. durum</name>
    <name type="common">Durum wheat</name>
    <name type="synonym">Triticum durum</name>
    <dbReference type="NCBI Taxonomy" id="4567"/>
    <lineage>
        <taxon>Eukaryota</taxon>
        <taxon>Viridiplantae</taxon>
        <taxon>Streptophyta</taxon>
        <taxon>Embryophyta</taxon>
        <taxon>Tracheophyta</taxon>
        <taxon>Spermatophyta</taxon>
        <taxon>Magnoliopsida</taxon>
        <taxon>Liliopsida</taxon>
        <taxon>Poales</taxon>
        <taxon>Poaceae</taxon>
        <taxon>BOP clade</taxon>
        <taxon>Pooideae</taxon>
        <taxon>Triticodae</taxon>
        <taxon>Triticeae</taxon>
        <taxon>Triticinae</taxon>
        <taxon>Triticum</taxon>
    </lineage>
</organism>
<gene>
    <name evidence="1" type="ORF">TRITD_4Av1G079840</name>
</gene>
<proteinExistence type="predicted"/>
<evidence type="ECO:0000313" key="2">
    <source>
        <dbReference type="Proteomes" id="UP000324705"/>
    </source>
</evidence>
<accession>A0A9R0VYT7</accession>
<name>A0A9R0VYT7_TRITD</name>
<sequence length="126" mass="14610">MISSVTFSYDACNIGIYIQCSLSFHTYMVHADYGHPILFTNNALILSFSISHGKQEDFNLLGLIECHKKDDFWIKLDIDQTGLYKVMMRNLHHDLGMQLRPTHLSAIDRYGRTLAWFLTTVQVFSY</sequence>